<dbReference type="Pfam" id="PF10374">
    <property type="entry name" value="EST1"/>
    <property type="match status" value="1"/>
</dbReference>
<proteinExistence type="predicted"/>
<dbReference type="InterPro" id="IPR018834">
    <property type="entry name" value="DNA/RNA-bd_Est1-type"/>
</dbReference>
<keyword evidence="5" id="KW-1185">Reference proteome</keyword>
<dbReference type="Proteomes" id="UP000237438">
    <property type="component" value="Unassembled WGS sequence"/>
</dbReference>
<comment type="caution">
    <text evidence="4">The sequence shown here is derived from an EMBL/GenBank/DDBJ whole genome shotgun (WGS) entry which is preliminary data.</text>
</comment>
<dbReference type="InterPro" id="IPR019458">
    <property type="entry name" value="Est1-like_N"/>
</dbReference>
<evidence type="ECO:0000259" key="3">
    <source>
        <dbReference type="Pfam" id="PF10374"/>
    </source>
</evidence>
<evidence type="ECO:0008006" key="6">
    <source>
        <dbReference type="Google" id="ProtNLM"/>
    </source>
</evidence>
<dbReference type="AlphaFoldDB" id="A0A2S4PVL8"/>
<evidence type="ECO:0000313" key="4">
    <source>
        <dbReference type="EMBL" id="POS86070.1"/>
    </source>
</evidence>
<evidence type="ECO:0000259" key="2">
    <source>
        <dbReference type="Pfam" id="PF10373"/>
    </source>
</evidence>
<feature type="domain" description="DNA/RNA-binding" evidence="2">
    <location>
        <begin position="186"/>
        <end position="465"/>
    </location>
</feature>
<dbReference type="OrthoDB" id="69928at2759"/>
<dbReference type="InterPro" id="IPR045153">
    <property type="entry name" value="Est1/Ebs1-like"/>
</dbReference>
<feature type="compositionally biased region" description="Low complexity" evidence="1">
    <location>
        <begin position="708"/>
        <end position="719"/>
    </location>
</feature>
<evidence type="ECO:0000313" key="5">
    <source>
        <dbReference type="Proteomes" id="UP000237438"/>
    </source>
</evidence>
<dbReference type="PANTHER" id="PTHR15696">
    <property type="entry name" value="SMG-7 SUPPRESSOR WITH MORPHOLOGICAL EFFECT ON GENITALIA PROTEIN 7"/>
    <property type="match status" value="1"/>
</dbReference>
<name>A0A2S4PVL8_9PEZI</name>
<accession>A0A2S4PVL8</accession>
<dbReference type="Pfam" id="PF10373">
    <property type="entry name" value="EST1_DNA_bind"/>
    <property type="match status" value="1"/>
</dbReference>
<dbReference type="STRING" id="225359.A0A2S4PVL8"/>
<feature type="region of interest" description="Disordered" evidence="1">
    <location>
        <begin position="706"/>
        <end position="739"/>
    </location>
</feature>
<sequence>MADSAIHQWKCAQQIEEELLTLLHACKPTYEDIENLIHKLRTLSEKIIFLDFEFAAKLCVEKRLWHAHTLINNRYRKILGRYKNETKLIVEKRKVEKHYVDFIKTSQFFYKSYIQRLASHFSGIKGLLRVAGQLCLDRTSSGESTSVTPEVQKLIENSCHVTLLQLGDLSRYRNMLGTKKRSWEPAMGYYQLANEIDPLSGMAHNKMAVIALADENHLNAVYHLFRAIAAPKPDVLAPGNLEIEFKKILAARFTTKNDPLAKLMRWFILLQANFNEGIESPSIVELQNEVLSKLCLCVSEESYGNILEKFVLISIAAQYYSSQRLKDQGLEKSTEAMRVFNYHIDFNKRMMFQLLSILLPELDQHSTISKDTDEKLIEIHEKISIVASRVIPALRHYTLWLASSKEYMKPSFGSSQTKIQSKQLWISYAIVLTKLVNYFPVKKMATVPYLLDEDDKTIGFAPFRNTDLIKALDFYSKPDGQLKLHIGEYGVKRSDKDVEMQSRILDIVCCGIQLQLDREIPLQLQNDSGIPVFHFIDKNQVPSNSHSKTFKNSSTSLTDNDAQNNDLAVKVPDEMPDKCEESDSEDSFELSMNRMVDSLLEPSPNEPKLDSPESFYGPNFRATSEPLVRITNNASEYCLQSTPKLLPSLPGLYSTAFTPQPNELQKISPEGSKLFRHLSTFSPEKYDDQNFKVSAVDGINSYSFANYSSHRSSSKSFSRPRTRDTIEPISTGLSNYKPK</sequence>
<feature type="domain" description="Telomerase activating protein Est1-like N-terminal" evidence="3">
    <location>
        <begin position="60"/>
        <end position="176"/>
    </location>
</feature>
<dbReference type="PANTHER" id="PTHR15696:SF36">
    <property type="entry name" value="NONSENSE-MEDIATED MRNA DECAY FACTOR"/>
    <property type="match status" value="1"/>
</dbReference>
<dbReference type="EMBL" id="PEDP01000417">
    <property type="protein sequence ID" value="POS86070.1"/>
    <property type="molecule type" value="Genomic_DNA"/>
</dbReference>
<reference evidence="4 5" key="1">
    <citation type="submission" date="2017-10" db="EMBL/GenBank/DDBJ databases">
        <title>Development of genomic resources for the powdery mildew, Erysiphe pulchra.</title>
        <authorList>
            <person name="Wadl P.A."/>
            <person name="Mack B.M."/>
            <person name="Moore G."/>
            <person name="Beltz S.B."/>
        </authorList>
    </citation>
    <scope>NUCLEOTIDE SEQUENCE [LARGE SCALE GENOMIC DNA]</scope>
    <source>
        <strain evidence="4">Cflorida</strain>
    </source>
</reference>
<dbReference type="Gene3D" id="1.25.40.10">
    <property type="entry name" value="Tetratricopeptide repeat domain"/>
    <property type="match status" value="1"/>
</dbReference>
<organism evidence="4 5">
    <name type="scientific">Erysiphe pulchra</name>
    <dbReference type="NCBI Taxonomy" id="225359"/>
    <lineage>
        <taxon>Eukaryota</taxon>
        <taxon>Fungi</taxon>
        <taxon>Dikarya</taxon>
        <taxon>Ascomycota</taxon>
        <taxon>Pezizomycotina</taxon>
        <taxon>Leotiomycetes</taxon>
        <taxon>Erysiphales</taxon>
        <taxon>Erysiphaceae</taxon>
        <taxon>Erysiphe</taxon>
    </lineage>
</organism>
<dbReference type="InterPro" id="IPR011990">
    <property type="entry name" value="TPR-like_helical_dom_sf"/>
</dbReference>
<protein>
    <recommendedName>
        <fullName evidence="6">DNA/RNA-binding domain-containing protein</fullName>
    </recommendedName>
</protein>
<evidence type="ECO:0000256" key="1">
    <source>
        <dbReference type="SAM" id="MobiDB-lite"/>
    </source>
</evidence>
<gene>
    <name evidence="4" type="ORF">EPUL_005373</name>
</gene>
<dbReference type="SUPFAM" id="SSF48452">
    <property type="entry name" value="TPR-like"/>
    <property type="match status" value="1"/>
</dbReference>